<protein>
    <submittedName>
        <fullName evidence="1">Uncharacterized protein</fullName>
    </submittedName>
</protein>
<proteinExistence type="predicted"/>
<dbReference type="AlphaFoldDB" id="A0A1H2B281"/>
<organism evidence="1 2">
    <name type="scientific">Mucilaginibacter mallensis</name>
    <dbReference type="NCBI Taxonomy" id="652787"/>
    <lineage>
        <taxon>Bacteria</taxon>
        <taxon>Pseudomonadati</taxon>
        <taxon>Bacteroidota</taxon>
        <taxon>Sphingobacteriia</taxon>
        <taxon>Sphingobacteriales</taxon>
        <taxon>Sphingobacteriaceae</taxon>
        <taxon>Mucilaginibacter</taxon>
    </lineage>
</organism>
<accession>A0A1H2B281</accession>
<sequence length="207" mass="23755">MLPTPVTSYAGENSIRHIDKNLYKERILQDIRMHDIPALIEYGNEVFEDLTDLIDLTDHGSIQQEEPSSFLSKNFLPLNDVATSFYLDYKPHNGLLSLKRGFYKLLPIPKSVIIINANSWKTTVLYNEGLNSNVIYKHDCHVGPLTNGMAIHGNLTIKKSRQFTLAEQEEFIQKIVGKTIYVSSSEMVAIQTYKETFTPKEVLWFTW</sequence>
<evidence type="ECO:0000313" key="2">
    <source>
        <dbReference type="Proteomes" id="UP000199679"/>
    </source>
</evidence>
<name>A0A1H2B281_MUCMA</name>
<dbReference type="EMBL" id="LT629740">
    <property type="protein sequence ID" value="SDT52298.1"/>
    <property type="molecule type" value="Genomic_DNA"/>
</dbReference>
<gene>
    <name evidence="1" type="ORF">SAMN05216490_3866</name>
</gene>
<evidence type="ECO:0000313" key="1">
    <source>
        <dbReference type="EMBL" id="SDT52298.1"/>
    </source>
</evidence>
<dbReference type="RefSeq" id="WP_091376747.1">
    <property type="nucleotide sequence ID" value="NZ_LT629740.1"/>
</dbReference>
<reference evidence="1 2" key="1">
    <citation type="submission" date="2016-10" db="EMBL/GenBank/DDBJ databases">
        <authorList>
            <person name="de Groot N.N."/>
        </authorList>
    </citation>
    <scope>NUCLEOTIDE SEQUENCE [LARGE SCALE GENOMIC DNA]</scope>
    <source>
        <strain evidence="1 2">MP1X4</strain>
    </source>
</reference>
<dbReference type="Proteomes" id="UP000199679">
    <property type="component" value="Chromosome I"/>
</dbReference>
<keyword evidence="2" id="KW-1185">Reference proteome</keyword>